<evidence type="ECO:0000313" key="9">
    <source>
        <dbReference type="Proteomes" id="UP000249555"/>
    </source>
</evidence>
<protein>
    <submittedName>
        <fullName evidence="8">DoxX family protein</fullName>
    </submittedName>
</protein>
<gene>
    <name evidence="8" type="ORF">DI640_15260</name>
</gene>
<dbReference type="InterPro" id="IPR051907">
    <property type="entry name" value="DoxX-like_oxidoreductase"/>
</dbReference>
<evidence type="ECO:0000256" key="7">
    <source>
        <dbReference type="SAM" id="Phobius"/>
    </source>
</evidence>
<dbReference type="PANTHER" id="PTHR33452:SF4">
    <property type="entry name" value="BLL4328 PROTEIN"/>
    <property type="match status" value="1"/>
</dbReference>
<feature type="transmembrane region" description="Helical" evidence="7">
    <location>
        <begin position="43"/>
        <end position="62"/>
    </location>
</feature>
<dbReference type="EMBL" id="QFMX01000149">
    <property type="protein sequence ID" value="PZO69697.1"/>
    <property type="molecule type" value="Genomic_DNA"/>
</dbReference>
<keyword evidence="6 7" id="KW-0472">Membrane</keyword>
<evidence type="ECO:0000256" key="4">
    <source>
        <dbReference type="ARBA" id="ARBA00022692"/>
    </source>
</evidence>
<keyword evidence="4 7" id="KW-0812">Transmembrane</keyword>
<reference evidence="8 9" key="1">
    <citation type="submission" date="2017-08" db="EMBL/GenBank/DDBJ databases">
        <title>Infants hospitalized years apart are colonized by the same room-sourced microbial strains.</title>
        <authorList>
            <person name="Brooks B."/>
            <person name="Olm M.R."/>
            <person name="Firek B.A."/>
            <person name="Baker R."/>
            <person name="Thomas B.C."/>
            <person name="Morowitz M.J."/>
            <person name="Banfield J.F."/>
        </authorList>
    </citation>
    <scope>NUCLEOTIDE SEQUENCE [LARGE SCALE GENOMIC DNA]</scope>
    <source>
        <strain evidence="8">S2_018_000_R3_119</strain>
    </source>
</reference>
<comment type="subcellular location">
    <subcellularLocation>
        <location evidence="1">Cell membrane</location>
        <topology evidence="1">Multi-pass membrane protein</topology>
    </subcellularLocation>
</comment>
<dbReference type="PANTHER" id="PTHR33452">
    <property type="entry name" value="OXIDOREDUCTASE CATD-RELATED"/>
    <property type="match status" value="1"/>
</dbReference>
<dbReference type="AlphaFoldDB" id="A0A2W4YKX3"/>
<feature type="transmembrane region" description="Helical" evidence="7">
    <location>
        <begin position="69"/>
        <end position="87"/>
    </location>
</feature>
<evidence type="ECO:0000256" key="6">
    <source>
        <dbReference type="ARBA" id="ARBA00023136"/>
    </source>
</evidence>
<dbReference type="InterPro" id="IPR032808">
    <property type="entry name" value="DoxX"/>
</dbReference>
<evidence type="ECO:0000256" key="2">
    <source>
        <dbReference type="ARBA" id="ARBA00006679"/>
    </source>
</evidence>
<evidence type="ECO:0000256" key="3">
    <source>
        <dbReference type="ARBA" id="ARBA00022475"/>
    </source>
</evidence>
<keyword evidence="3" id="KW-1003">Cell membrane</keyword>
<feature type="transmembrane region" description="Helical" evidence="7">
    <location>
        <begin position="99"/>
        <end position="120"/>
    </location>
</feature>
<name>A0A2W4YKX3_9SPHN</name>
<organism evidence="8 9">
    <name type="scientific">Sphingomonas taxi</name>
    <dbReference type="NCBI Taxonomy" id="1549858"/>
    <lineage>
        <taxon>Bacteria</taxon>
        <taxon>Pseudomonadati</taxon>
        <taxon>Pseudomonadota</taxon>
        <taxon>Alphaproteobacteria</taxon>
        <taxon>Sphingomonadales</taxon>
        <taxon>Sphingomonadaceae</taxon>
        <taxon>Sphingomonas</taxon>
    </lineage>
</organism>
<comment type="similarity">
    <text evidence="2">Belongs to the DoxX family.</text>
</comment>
<proteinExistence type="inferred from homology"/>
<evidence type="ECO:0000256" key="5">
    <source>
        <dbReference type="ARBA" id="ARBA00022989"/>
    </source>
</evidence>
<dbReference type="Pfam" id="PF07681">
    <property type="entry name" value="DoxX"/>
    <property type="match status" value="1"/>
</dbReference>
<keyword evidence="5 7" id="KW-1133">Transmembrane helix</keyword>
<dbReference type="GO" id="GO:0005886">
    <property type="term" value="C:plasma membrane"/>
    <property type="evidence" value="ECO:0007669"/>
    <property type="project" value="UniProtKB-SubCell"/>
</dbReference>
<accession>A0A2W4YKX3</accession>
<evidence type="ECO:0000313" key="8">
    <source>
        <dbReference type="EMBL" id="PZO69697.1"/>
    </source>
</evidence>
<evidence type="ECO:0000256" key="1">
    <source>
        <dbReference type="ARBA" id="ARBA00004651"/>
    </source>
</evidence>
<dbReference type="Proteomes" id="UP000249555">
    <property type="component" value="Unassembled WGS sequence"/>
</dbReference>
<sequence length="130" mass="14084">MNALTAWRPQVLSVLRIMSALLFLQHGTVKLLGFPTPYPNPLSTLSLTAGILELVGGVLLAIGLFTRPVAFILSGQMAVAYFLAHAPQSFYPIVNKGELAIMFCFVFLYIVFAGPGPWSVDAKRSKSSLV</sequence>
<comment type="caution">
    <text evidence="8">The sequence shown here is derived from an EMBL/GenBank/DDBJ whole genome shotgun (WGS) entry which is preliminary data.</text>
</comment>